<sequence>MERKKTIYFTCITAIFGFMLAVQLQTTSHPKVRDTRDIWELRADLKKEQQLQRQLVLEIGDYEEKLRNYKQKQRSNQEAVLHETVSELEQEAGLTKIEGPGIVLTIEPFYSDHYVGPIAETVSPELLHRLINELNMYGAKEIAIAEERITNTTAIRDVNGSTKIGDSKISSLPITVKVIADDAEMLCNRLKVSTIRDDFVVENLQLTISEPLTSVVIPPSKEKWNVKYMETVKAEKEEK</sequence>
<protein>
    <recommendedName>
        <fullName evidence="5">NgoFVII family restriction endonuclease</fullName>
    </recommendedName>
</protein>
<accession>A0A150MZ07</accession>
<evidence type="ECO:0000256" key="2">
    <source>
        <dbReference type="SAM" id="Phobius"/>
    </source>
</evidence>
<dbReference type="PANTHER" id="PTHR37313:SF2">
    <property type="entry name" value="UPF0749 PROTEIN YLXX"/>
    <property type="match status" value="1"/>
</dbReference>
<organism evidence="3 4">
    <name type="scientific">Parageobacillus toebii</name>
    <dbReference type="NCBI Taxonomy" id="153151"/>
    <lineage>
        <taxon>Bacteria</taxon>
        <taxon>Bacillati</taxon>
        <taxon>Bacillota</taxon>
        <taxon>Bacilli</taxon>
        <taxon>Bacillales</taxon>
        <taxon>Anoxybacillaceae</taxon>
        <taxon>Parageobacillus</taxon>
    </lineage>
</organism>
<evidence type="ECO:0000313" key="4">
    <source>
        <dbReference type="Proteomes" id="UP000075324"/>
    </source>
</evidence>
<dbReference type="InterPro" id="IPR010273">
    <property type="entry name" value="DUF881"/>
</dbReference>
<feature type="transmembrane region" description="Helical" evidence="2">
    <location>
        <begin position="7"/>
        <end position="24"/>
    </location>
</feature>
<proteinExistence type="inferred from homology"/>
<comment type="caution">
    <text evidence="3">The sequence shown here is derived from an EMBL/GenBank/DDBJ whole genome shotgun (WGS) entry which is preliminary data.</text>
</comment>
<dbReference type="Gene3D" id="3.30.70.1880">
    <property type="entry name" value="Protein of unknown function DUF881"/>
    <property type="match status" value="1"/>
</dbReference>
<keyword evidence="2" id="KW-0472">Membrane</keyword>
<keyword evidence="2" id="KW-0812">Transmembrane</keyword>
<dbReference type="PANTHER" id="PTHR37313">
    <property type="entry name" value="UPF0749 PROTEIN RV1825"/>
    <property type="match status" value="1"/>
</dbReference>
<dbReference type="Pfam" id="PF05949">
    <property type="entry name" value="DUF881"/>
    <property type="match status" value="1"/>
</dbReference>
<dbReference type="PATRIC" id="fig|153151.4.peg.3633"/>
<dbReference type="EMBL" id="LQYW01000062">
    <property type="protein sequence ID" value="KYD29675.1"/>
    <property type="molecule type" value="Genomic_DNA"/>
</dbReference>
<name>A0A150MZ07_9BACL</name>
<dbReference type="Proteomes" id="UP000075324">
    <property type="component" value="Unassembled WGS sequence"/>
</dbReference>
<gene>
    <name evidence="3" type="ORF">B4110_1245</name>
</gene>
<dbReference type="AlphaFoldDB" id="A0A150MZ07"/>
<dbReference type="RefSeq" id="WP_062678266.1">
    <property type="nucleotide sequence ID" value="NZ_LQYW01000062.1"/>
</dbReference>
<comment type="similarity">
    <text evidence="1">Belongs to the UPF0749 family.</text>
</comment>
<reference evidence="3 4" key="1">
    <citation type="submission" date="2016-01" db="EMBL/GenBank/DDBJ databases">
        <title>Draft Genome Sequences of Seven Thermophilic Sporeformers Isolated from Foods.</title>
        <authorList>
            <person name="Berendsen E.M."/>
            <person name="Wells-Bennik M.H."/>
            <person name="Krawcyk A.O."/>
            <person name="De Jong A."/>
            <person name="Holsappel S."/>
            <person name="Eijlander R.T."/>
            <person name="Kuipers O.P."/>
        </authorList>
    </citation>
    <scope>NUCLEOTIDE SEQUENCE [LARGE SCALE GENOMIC DNA]</scope>
    <source>
        <strain evidence="3 4">B4110</strain>
    </source>
</reference>
<evidence type="ECO:0000313" key="3">
    <source>
        <dbReference type="EMBL" id="KYD29675.1"/>
    </source>
</evidence>
<evidence type="ECO:0008006" key="5">
    <source>
        <dbReference type="Google" id="ProtNLM"/>
    </source>
</evidence>
<keyword evidence="2" id="KW-1133">Transmembrane helix</keyword>
<evidence type="ECO:0000256" key="1">
    <source>
        <dbReference type="ARBA" id="ARBA00009108"/>
    </source>
</evidence>